<dbReference type="InterPro" id="IPR050595">
    <property type="entry name" value="Bact_response_regulator"/>
</dbReference>
<protein>
    <submittedName>
        <fullName evidence="4">Response regulator</fullName>
    </submittedName>
</protein>
<dbReference type="AlphaFoldDB" id="A0A1H2P2D9"/>
<comment type="caution">
    <text evidence="4">The sequence shown here is derived from an EMBL/GenBank/DDBJ whole genome shotgun (WGS) entry which is preliminary data.</text>
</comment>
<proteinExistence type="predicted"/>
<dbReference type="RefSeq" id="WP_093224863.1">
    <property type="nucleotide sequence ID" value="NZ_LT629803.1"/>
</dbReference>
<dbReference type="PANTHER" id="PTHR44591">
    <property type="entry name" value="STRESS RESPONSE REGULATOR PROTEIN 1"/>
    <property type="match status" value="1"/>
</dbReference>
<evidence type="ECO:0000256" key="1">
    <source>
        <dbReference type="ARBA" id="ARBA00022553"/>
    </source>
</evidence>
<evidence type="ECO:0000259" key="3">
    <source>
        <dbReference type="PROSITE" id="PS50110"/>
    </source>
</evidence>
<dbReference type="InterPro" id="IPR001789">
    <property type="entry name" value="Sig_transdc_resp-reg_receiver"/>
</dbReference>
<reference evidence="5" key="1">
    <citation type="journal article" date="2019" name="bioRxiv">
        <title>Bacterially produced spermidine induces plant systemic susceptibility to pathogens.</title>
        <authorList>
            <person name="Melnyk R.A."/>
            <person name="Beskrovnaya P.A."/>
            <person name="Liu Z."/>
            <person name="Song Y."/>
            <person name="Haney C.H."/>
        </authorList>
    </citation>
    <scope>NUCLEOTIDE SEQUENCE [LARGE SCALE GENOMIC DNA]</scope>
    <source>
        <strain evidence="5">Dha-51</strain>
    </source>
</reference>
<dbReference type="GO" id="GO:0000160">
    <property type="term" value="P:phosphorelay signal transduction system"/>
    <property type="evidence" value="ECO:0007669"/>
    <property type="project" value="InterPro"/>
</dbReference>
<dbReference type="EMBL" id="RRZK01000036">
    <property type="protein sequence ID" value="TDB56624.1"/>
    <property type="molecule type" value="Genomic_DNA"/>
</dbReference>
<dbReference type="SUPFAM" id="SSF52172">
    <property type="entry name" value="CheY-like"/>
    <property type="match status" value="1"/>
</dbReference>
<dbReference type="InterPro" id="IPR011006">
    <property type="entry name" value="CheY-like_superfamily"/>
</dbReference>
<dbReference type="Gene3D" id="3.40.50.2300">
    <property type="match status" value="1"/>
</dbReference>
<keyword evidence="5" id="KW-1185">Reference proteome</keyword>
<keyword evidence="1 2" id="KW-0597">Phosphoprotein</keyword>
<evidence type="ECO:0000313" key="5">
    <source>
        <dbReference type="Proteomes" id="UP000295254"/>
    </source>
</evidence>
<dbReference type="STRING" id="95300.SAMN05216558_3499"/>
<dbReference type="SMART" id="SM00448">
    <property type="entry name" value="REC"/>
    <property type="match status" value="1"/>
</dbReference>
<evidence type="ECO:0000313" key="4">
    <source>
        <dbReference type="EMBL" id="TDB56624.1"/>
    </source>
</evidence>
<feature type="modified residue" description="4-aspartylphosphate" evidence="2">
    <location>
        <position position="59"/>
    </location>
</feature>
<dbReference type="PROSITE" id="PS50110">
    <property type="entry name" value="RESPONSE_REGULATORY"/>
    <property type="match status" value="1"/>
</dbReference>
<gene>
    <name evidence="4" type="ORF">EIY72_27915</name>
</gene>
<dbReference type="OrthoDB" id="7004624at2"/>
<dbReference type="Pfam" id="PF00072">
    <property type="entry name" value="Response_reg"/>
    <property type="match status" value="1"/>
</dbReference>
<dbReference type="Proteomes" id="UP000295254">
    <property type="component" value="Unassembled WGS sequence"/>
</dbReference>
<organism evidence="4 5">
    <name type="scientific">Pseudomonas vancouverensis</name>
    <dbReference type="NCBI Taxonomy" id="95300"/>
    <lineage>
        <taxon>Bacteria</taxon>
        <taxon>Pseudomonadati</taxon>
        <taxon>Pseudomonadota</taxon>
        <taxon>Gammaproteobacteria</taxon>
        <taxon>Pseudomonadales</taxon>
        <taxon>Pseudomonadaceae</taxon>
        <taxon>Pseudomonas</taxon>
    </lineage>
</organism>
<accession>A0A1H2P2D9</accession>
<feature type="domain" description="Response regulatory" evidence="3">
    <location>
        <begin position="7"/>
        <end position="129"/>
    </location>
</feature>
<name>A0A1H2P2D9_PSEVA</name>
<sequence>MAEDDLRILLVEDHPFQLRATQYLLESYGFTQLTPVDSAGGAMQLMFSATRPFDLLLCDQCLPDLSGLELLRLANRHRMIRRAIILSSLTPYELDEIKIRASRLALPLLGYLTKPLKQYELRNLLTLTNT</sequence>
<evidence type="ECO:0000256" key="2">
    <source>
        <dbReference type="PROSITE-ProRule" id="PRU00169"/>
    </source>
</evidence>
<dbReference type="PANTHER" id="PTHR44591:SF3">
    <property type="entry name" value="RESPONSE REGULATORY DOMAIN-CONTAINING PROTEIN"/>
    <property type="match status" value="1"/>
</dbReference>